<sequence length="781" mass="84206">MSSQNQGVSLSSPVDPPMRRKRGRPRKDETVQGDNSPVTPVCDNLNKNKQSVDMSDPASEDMVGQMVSGVIEGSFDAGYLLNVKVGDTNTHLRGVVFLPGRFTPITAANDVAPNAKMYKRKEIPFPFVSPQGHLDATSPSGKSEKPIEHKNDTPKVLDQGLHIGIQSGATPVSESQSASILIPPASNLPMNDTGLPLGQKVLQDLIADIGLQNNKAVGVGQDQSLQGFEAFKLMKGPNINAEARKASAPMSATFTGTLPVSETVNLKPQVEHQAVSFDLKPQELFGDGKSLDLVNNQTPKFPEPEPQAIPCEPTAIDVFGKQASKFPEPEPQVMPCEPGGTNMFGKRPSKFREPETQPMTCEPTGINMFGKQASKFAEPEPQGMPCEPAEIHMFGKQASKFAEPEPQGMPCEPAEIHMFGKQASKFAEPEPQGMPCEPAEIHMFGKQASKFAEPEPQAIPCEPIGIDVFGKQASKFPEPEPLAMHCEPAGINMFGKHASKFPEPETQPMHCEPTGINMFGKQASKFPEPETQPMHCEPTGINIFGKQATKFPEPEPQAMPCGPTGINMFGKQPSKFPDPQAMPCESTGINNFGKQASKFPEPELQTMSCEPTRINIFGKQASKFPEPEPQTIPCEPTGLNMFGKQASKFLEPEHQAIPCEPTGLNMFGKQASSRQDIDISEDTQLELARKIMTGTNTAHMDGLFVSDATTTTTVTPPCSVSMTSLPIMIFGAETIPSAHNPAAEESVLPRMVVPEVSSSSMAINTNSVESNAKDAIPPAQS</sequence>
<proteinExistence type="predicted"/>
<name>A0A7J9MHD6_GOSSC</name>
<protein>
    <recommendedName>
        <fullName evidence="4">AT hook motif-containing protein</fullName>
    </recommendedName>
</protein>
<evidence type="ECO:0000313" key="2">
    <source>
        <dbReference type="EMBL" id="MBA0870555.1"/>
    </source>
</evidence>
<evidence type="ECO:0000256" key="1">
    <source>
        <dbReference type="SAM" id="MobiDB-lite"/>
    </source>
</evidence>
<dbReference type="Proteomes" id="UP000593576">
    <property type="component" value="Unassembled WGS sequence"/>
</dbReference>
<organism evidence="2 3">
    <name type="scientific">Gossypium schwendimanii</name>
    <name type="common">Cotton</name>
    <dbReference type="NCBI Taxonomy" id="34291"/>
    <lineage>
        <taxon>Eukaryota</taxon>
        <taxon>Viridiplantae</taxon>
        <taxon>Streptophyta</taxon>
        <taxon>Embryophyta</taxon>
        <taxon>Tracheophyta</taxon>
        <taxon>Spermatophyta</taxon>
        <taxon>Magnoliopsida</taxon>
        <taxon>eudicotyledons</taxon>
        <taxon>Gunneridae</taxon>
        <taxon>Pentapetalae</taxon>
        <taxon>rosids</taxon>
        <taxon>malvids</taxon>
        <taxon>Malvales</taxon>
        <taxon>Malvaceae</taxon>
        <taxon>Malvoideae</taxon>
        <taxon>Gossypium</taxon>
    </lineage>
</organism>
<comment type="caution">
    <text evidence="2">The sequence shown here is derived from an EMBL/GenBank/DDBJ whole genome shotgun (WGS) entry which is preliminary data.</text>
</comment>
<feature type="compositionally biased region" description="Polar residues" evidence="1">
    <location>
        <begin position="1"/>
        <end position="12"/>
    </location>
</feature>
<keyword evidence="3" id="KW-1185">Reference proteome</keyword>
<dbReference type="PANTHER" id="PTHR34682:SF3">
    <property type="entry name" value="AT HOOK MOTIF-CONTAINING PROTEIN"/>
    <property type="match status" value="1"/>
</dbReference>
<dbReference type="InterPro" id="IPR045881">
    <property type="entry name" value="MNM1-like"/>
</dbReference>
<dbReference type="OrthoDB" id="1919336at2759"/>
<feature type="region of interest" description="Disordered" evidence="1">
    <location>
        <begin position="1"/>
        <end position="60"/>
    </location>
</feature>
<dbReference type="AlphaFoldDB" id="A0A7J9MHD6"/>
<gene>
    <name evidence="2" type="ORF">Goshw_014101</name>
</gene>
<reference evidence="2 3" key="1">
    <citation type="journal article" date="2019" name="Genome Biol. Evol.">
        <title>Insights into the evolution of the New World diploid cottons (Gossypium, subgenus Houzingenia) based on genome sequencing.</title>
        <authorList>
            <person name="Grover C.E."/>
            <person name="Arick M.A. 2nd"/>
            <person name="Thrash A."/>
            <person name="Conover J.L."/>
            <person name="Sanders W.S."/>
            <person name="Peterson D.G."/>
            <person name="Frelichowski J.E."/>
            <person name="Scheffler J.A."/>
            <person name="Scheffler B.E."/>
            <person name="Wendel J.F."/>
        </authorList>
    </citation>
    <scope>NUCLEOTIDE SEQUENCE [LARGE SCALE GENOMIC DNA]</scope>
    <source>
        <strain evidence="2">1</strain>
        <tissue evidence="2">Leaf</tissue>
    </source>
</reference>
<evidence type="ECO:0000313" key="3">
    <source>
        <dbReference type="Proteomes" id="UP000593576"/>
    </source>
</evidence>
<evidence type="ECO:0008006" key="4">
    <source>
        <dbReference type="Google" id="ProtNLM"/>
    </source>
</evidence>
<dbReference type="EMBL" id="JABFAF010000011">
    <property type="protein sequence ID" value="MBA0870555.1"/>
    <property type="molecule type" value="Genomic_DNA"/>
</dbReference>
<feature type="region of interest" description="Disordered" evidence="1">
    <location>
        <begin position="129"/>
        <end position="149"/>
    </location>
</feature>
<dbReference type="PANTHER" id="PTHR34682">
    <property type="entry name" value="AT HOOK MOTIF-CONTAINING PROTEIN"/>
    <property type="match status" value="1"/>
</dbReference>
<accession>A0A7J9MHD6</accession>